<name>A0AAV4VV44_CAEEX</name>
<organism evidence="1 2">
    <name type="scientific">Caerostris extrusa</name>
    <name type="common">Bark spider</name>
    <name type="synonym">Caerostris bankana</name>
    <dbReference type="NCBI Taxonomy" id="172846"/>
    <lineage>
        <taxon>Eukaryota</taxon>
        <taxon>Metazoa</taxon>
        <taxon>Ecdysozoa</taxon>
        <taxon>Arthropoda</taxon>
        <taxon>Chelicerata</taxon>
        <taxon>Arachnida</taxon>
        <taxon>Araneae</taxon>
        <taxon>Araneomorphae</taxon>
        <taxon>Entelegynae</taxon>
        <taxon>Araneoidea</taxon>
        <taxon>Araneidae</taxon>
        <taxon>Caerostris</taxon>
    </lineage>
</organism>
<dbReference type="EMBL" id="BPLR01015071">
    <property type="protein sequence ID" value="GIY73353.1"/>
    <property type="molecule type" value="Genomic_DNA"/>
</dbReference>
<reference evidence="1 2" key="1">
    <citation type="submission" date="2021-06" db="EMBL/GenBank/DDBJ databases">
        <title>Caerostris extrusa draft genome.</title>
        <authorList>
            <person name="Kono N."/>
            <person name="Arakawa K."/>
        </authorList>
    </citation>
    <scope>NUCLEOTIDE SEQUENCE [LARGE SCALE GENOMIC DNA]</scope>
</reference>
<gene>
    <name evidence="1" type="ORF">CEXT_600131</name>
</gene>
<evidence type="ECO:0000313" key="1">
    <source>
        <dbReference type="EMBL" id="GIY73353.1"/>
    </source>
</evidence>
<keyword evidence="2" id="KW-1185">Reference proteome</keyword>
<accession>A0AAV4VV44</accession>
<dbReference type="AlphaFoldDB" id="A0AAV4VV44"/>
<comment type="caution">
    <text evidence="1">The sequence shown here is derived from an EMBL/GenBank/DDBJ whole genome shotgun (WGS) entry which is preliminary data.</text>
</comment>
<dbReference type="Proteomes" id="UP001054945">
    <property type="component" value="Unassembled WGS sequence"/>
</dbReference>
<protein>
    <submittedName>
        <fullName evidence="1">Uncharacterized protein</fullName>
    </submittedName>
</protein>
<proteinExistence type="predicted"/>
<evidence type="ECO:0000313" key="2">
    <source>
        <dbReference type="Proteomes" id="UP001054945"/>
    </source>
</evidence>
<sequence>MMIEHRILGYQNSASHQVTSSERWVRVQFYDFVAPIALLFTISEHPCSVDGALPRFASVEVPTEEKTEFVIGVCTCFENFISNGRLKK</sequence>